<dbReference type="OrthoDB" id="7988204at2"/>
<evidence type="ECO:0000313" key="2">
    <source>
        <dbReference type="Proteomes" id="UP000236959"/>
    </source>
</evidence>
<dbReference type="AlphaFoldDB" id="A0A2S3V3H0"/>
<name>A0A2S3V3H0_9HYPH</name>
<organism evidence="1 2">
    <name type="scientific">Roseibium marinum</name>
    <dbReference type="NCBI Taxonomy" id="281252"/>
    <lineage>
        <taxon>Bacteria</taxon>
        <taxon>Pseudomonadati</taxon>
        <taxon>Pseudomonadota</taxon>
        <taxon>Alphaproteobacteria</taxon>
        <taxon>Hyphomicrobiales</taxon>
        <taxon>Stappiaceae</taxon>
        <taxon>Roseibium</taxon>
    </lineage>
</organism>
<keyword evidence="2" id="KW-1185">Reference proteome</keyword>
<proteinExistence type="predicted"/>
<reference evidence="1 2" key="1">
    <citation type="submission" date="2018-01" db="EMBL/GenBank/DDBJ databases">
        <title>Genomic Encyclopedia of Archaeal and Bacterial Type Strains, Phase II (KMG-II): from individual species to whole genera.</title>
        <authorList>
            <person name="Goeker M."/>
        </authorList>
    </citation>
    <scope>NUCLEOTIDE SEQUENCE [LARGE SCALE GENOMIC DNA]</scope>
    <source>
        <strain evidence="1 2">DSM 17023</strain>
    </source>
</reference>
<evidence type="ECO:0008006" key="3">
    <source>
        <dbReference type="Google" id="ProtNLM"/>
    </source>
</evidence>
<dbReference type="Proteomes" id="UP000236959">
    <property type="component" value="Unassembled WGS sequence"/>
</dbReference>
<protein>
    <recommendedName>
        <fullName evidence="3">Glycosyltransferase</fullName>
    </recommendedName>
</protein>
<dbReference type="Pfam" id="PF13692">
    <property type="entry name" value="Glyco_trans_1_4"/>
    <property type="match status" value="1"/>
</dbReference>
<accession>A0A2S3V3H0</accession>
<dbReference type="Gene3D" id="3.40.50.2000">
    <property type="entry name" value="Glycogen Phosphorylase B"/>
    <property type="match status" value="1"/>
</dbReference>
<dbReference type="RefSeq" id="WP_103220905.1">
    <property type="nucleotide sequence ID" value="NZ_PPCN01000001.1"/>
</dbReference>
<sequence>MPSTRYLVMISSAAQTCGVEEFSRLLARKLGARAVTQVLGFDPFGLLRSLKRSDALVLNFPIVAWKKKLLEPTLAALTARLSKKGTVAILHEWTSLDWKRRVVLAPVLLLATEICFSAPEIADEFAASRLSRLATGRRTVIPIPPNLTAPENVKPGDFSARLAKERARGRMILGQFGSIYPQKQVASVLAVAADLRARGEDVFVAFAGSFIKGQDTVEQDFFAAVDRLGLSDRVAVSGFIGSEAELFAIFGEIDVFCYLLPGGLTARRGSVLAAAASGKPVVVNAPANSSALEHHRLFQRLIETRGIQLIPTGADAGEAADAVLKARWTKIETTDPTGEIDALWRDLIAKIDDCVREEARLRD</sequence>
<dbReference type="EMBL" id="PPCN01000001">
    <property type="protein sequence ID" value="POF34313.1"/>
    <property type="molecule type" value="Genomic_DNA"/>
</dbReference>
<dbReference type="SUPFAM" id="SSF53756">
    <property type="entry name" value="UDP-Glycosyltransferase/glycogen phosphorylase"/>
    <property type="match status" value="1"/>
</dbReference>
<evidence type="ECO:0000313" key="1">
    <source>
        <dbReference type="EMBL" id="POF34313.1"/>
    </source>
</evidence>
<comment type="caution">
    <text evidence="1">The sequence shown here is derived from an EMBL/GenBank/DDBJ whole genome shotgun (WGS) entry which is preliminary data.</text>
</comment>
<gene>
    <name evidence="1" type="ORF">CLV41_101767</name>
</gene>